<proteinExistence type="predicted"/>
<evidence type="ECO:0000259" key="1">
    <source>
        <dbReference type="Pfam" id="PF13175"/>
    </source>
</evidence>
<dbReference type="PANTHER" id="PTHR43581">
    <property type="entry name" value="ATP/GTP PHOSPHATASE"/>
    <property type="match status" value="1"/>
</dbReference>
<dbReference type="EMBL" id="QSLA01000005">
    <property type="protein sequence ID" value="RHF09939.1"/>
    <property type="molecule type" value="Genomic_DNA"/>
</dbReference>
<dbReference type="Gene3D" id="3.40.50.300">
    <property type="entry name" value="P-loop containing nucleotide triphosphate hydrolases"/>
    <property type="match status" value="1"/>
</dbReference>
<feature type="domain" description="Endonuclease GajA/Old nuclease/RecF-like AAA" evidence="1">
    <location>
        <begin position="158"/>
        <end position="276"/>
    </location>
</feature>
<evidence type="ECO:0000313" key="2">
    <source>
        <dbReference type="EMBL" id="RHF09939.1"/>
    </source>
</evidence>
<sequence length="521" mass="59600">MKITHIHIERFRGFQNEDFEVGSQLTAIAGQNGTQKSTLLGIVTQTFTLKPEDPMRAEKPLCGGSYISAFKDKFRLSPIFDRPKGHEWTISFDIGVDDFTVESIKRTGDPNVRFWKKGARQEGDGYISFPTIFLSLKRLVPMAEEAKIITDDTLLTPEELSEFKQLHNKILIVQTPISSATTITSKNKQSIGVSTELYDWNQNSMGQDNLGKIILALFSFKRLHDKYPQQYKGGILAIDEMDATMYPASQVELLKILRKYASKLNLQILFTTHSMSLLKVMDDLVQEVSKQEETAKQVKILYLKKVDDKITIKQNVDFKGIKLDLNVVAEGKKRKKNKITVYTEDNENILFVKAILKTKASILDFVDVTLPCSTLTELVNKNIPAFKHPYSIIILDGDVRMNRAYLKKIKNADNILILPGNNSPERLLASYLYNLSDADPLWGNIANGYTKQLCFRDYTMEQINAGGELGRQDAKKWFNGQLEYWGRNGNKVFNPFLRSIPIEVQEFKRNFENMIKRYIYD</sequence>
<accession>A0A414MF94</accession>
<dbReference type="InterPro" id="IPR041685">
    <property type="entry name" value="AAA_GajA/Old/RecF-like"/>
</dbReference>
<name>A0A414MF94_9BACE</name>
<dbReference type="PANTHER" id="PTHR43581:SF4">
    <property type="entry name" value="ATP_GTP PHOSPHATASE"/>
    <property type="match status" value="1"/>
</dbReference>
<keyword evidence="2" id="KW-0547">Nucleotide-binding</keyword>
<dbReference type="GO" id="GO:0005524">
    <property type="term" value="F:ATP binding"/>
    <property type="evidence" value="ECO:0007669"/>
    <property type="project" value="UniProtKB-KW"/>
</dbReference>
<dbReference type="RefSeq" id="WP_118158599.1">
    <property type="nucleotide sequence ID" value="NZ_QSLA01000005.1"/>
</dbReference>
<dbReference type="InterPro" id="IPR051396">
    <property type="entry name" value="Bact_Antivir_Def_Nuclease"/>
</dbReference>
<reference evidence="2 3" key="1">
    <citation type="submission" date="2018-08" db="EMBL/GenBank/DDBJ databases">
        <title>A genome reference for cultivated species of the human gut microbiota.</title>
        <authorList>
            <person name="Zou Y."/>
            <person name="Xue W."/>
            <person name="Luo G."/>
        </authorList>
    </citation>
    <scope>NUCLEOTIDE SEQUENCE [LARGE SCALE GENOMIC DNA]</scope>
    <source>
        <strain evidence="2 3">AM26-26AC</strain>
    </source>
</reference>
<dbReference type="AlphaFoldDB" id="A0A414MF94"/>
<keyword evidence="2" id="KW-0067">ATP-binding</keyword>
<dbReference type="SUPFAM" id="SSF52540">
    <property type="entry name" value="P-loop containing nucleoside triphosphate hydrolases"/>
    <property type="match status" value="1"/>
</dbReference>
<dbReference type="Pfam" id="PF13175">
    <property type="entry name" value="AAA_15"/>
    <property type="match status" value="1"/>
</dbReference>
<dbReference type="Proteomes" id="UP000283538">
    <property type="component" value="Unassembled WGS sequence"/>
</dbReference>
<comment type="caution">
    <text evidence="2">The sequence shown here is derived from an EMBL/GenBank/DDBJ whole genome shotgun (WGS) entry which is preliminary data.</text>
</comment>
<dbReference type="InterPro" id="IPR027417">
    <property type="entry name" value="P-loop_NTPase"/>
</dbReference>
<gene>
    <name evidence="2" type="ORF">DW701_05870</name>
</gene>
<evidence type="ECO:0000313" key="3">
    <source>
        <dbReference type="Proteomes" id="UP000283538"/>
    </source>
</evidence>
<organism evidence="2 3">
    <name type="scientific">Bacteroides eggerthii</name>
    <dbReference type="NCBI Taxonomy" id="28111"/>
    <lineage>
        <taxon>Bacteria</taxon>
        <taxon>Pseudomonadati</taxon>
        <taxon>Bacteroidota</taxon>
        <taxon>Bacteroidia</taxon>
        <taxon>Bacteroidales</taxon>
        <taxon>Bacteroidaceae</taxon>
        <taxon>Bacteroides</taxon>
    </lineage>
</organism>
<protein>
    <submittedName>
        <fullName evidence="2">ATP-binding protein</fullName>
    </submittedName>
</protein>